<accession>A0A1E3EBS8</accession>
<dbReference type="Proteomes" id="UP000673383">
    <property type="component" value="Unassembled WGS sequence"/>
</dbReference>
<dbReference type="GeneID" id="92951018"/>
<sequence>MPAKGRATATNATAQGREDILNARAISTLGAGVVSAMSAVGAAVIKKNKPALGKNADWFWHMFAKCEARAARIAEQAARDPEACGDATFIEVYAAQLPKLMAAALESHEKALKAK</sequence>
<reference evidence="2" key="1">
    <citation type="submission" date="2021-02" db="EMBL/GenBank/DDBJ databases">
        <title>Genomic Encyclopedia of Type Strains, Phase IV (KMG-V): Genome sequencing to study the core and pangenomes of soil and plant-associated prokaryotes.</title>
        <authorList>
            <person name="Whitman W."/>
        </authorList>
    </citation>
    <scope>NUCLEOTIDE SEQUENCE</scope>
    <source>
        <strain evidence="2">USDA 406</strain>
    </source>
</reference>
<keyword evidence="1" id="KW-0812">Transmembrane</keyword>
<proteinExistence type="predicted"/>
<evidence type="ECO:0000313" key="2">
    <source>
        <dbReference type="EMBL" id="MBP1293312.1"/>
    </source>
</evidence>
<evidence type="ECO:0000313" key="4">
    <source>
        <dbReference type="Proteomes" id="UP000673383"/>
    </source>
</evidence>
<dbReference type="STRING" id="29448.QU41_18765"/>
<evidence type="ECO:0000256" key="1">
    <source>
        <dbReference type="SAM" id="Phobius"/>
    </source>
</evidence>
<name>A0A1E3EBS8_BRAEL</name>
<dbReference type="EMBL" id="JBGBZA010000002">
    <property type="protein sequence ID" value="MEY9320963.1"/>
    <property type="molecule type" value="Genomic_DNA"/>
</dbReference>
<keyword evidence="5" id="KW-1185">Reference proteome</keyword>
<comment type="caution">
    <text evidence="2">The sequence shown here is derived from an EMBL/GenBank/DDBJ whole genome shotgun (WGS) entry which is preliminary data.</text>
</comment>
<evidence type="ECO:0000313" key="5">
    <source>
        <dbReference type="Proteomes" id="UP001565471"/>
    </source>
</evidence>
<dbReference type="AlphaFoldDB" id="A0A1E3EBS8"/>
<feature type="transmembrane region" description="Helical" evidence="1">
    <location>
        <begin position="25"/>
        <end position="45"/>
    </location>
</feature>
<dbReference type="EMBL" id="JAFICZ010000001">
    <property type="protein sequence ID" value="MBP1293312.1"/>
    <property type="molecule type" value="Genomic_DNA"/>
</dbReference>
<dbReference type="OrthoDB" id="8237694at2"/>
<keyword evidence="1" id="KW-0472">Membrane</keyword>
<protein>
    <submittedName>
        <fullName evidence="2">Uncharacterized protein</fullName>
    </submittedName>
</protein>
<gene>
    <name evidence="3" type="ORF">ABIF29_007762</name>
    <name evidence="2" type="ORF">JOH49_003065</name>
</gene>
<dbReference type="RefSeq" id="WP_016842933.1">
    <property type="nucleotide sequence ID" value="NZ_BJNL01000068.1"/>
</dbReference>
<evidence type="ECO:0000313" key="3">
    <source>
        <dbReference type="EMBL" id="MEY9320963.1"/>
    </source>
</evidence>
<keyword evidence="1" id="KW-1133">Transmembrane helix</keyword>
<dbReference type="eggNOG" id="ENOG5032NG2">
    <property type="taxonomic scope" value="Bacteria"/>
</dbReference>
<organism evidence="2 4">
    <name type="scientific">Bradyrhizobium elkanii</name>
    <dbReference type="NCBI Taxonomy" id="29448"/>
    <lineage>
        <taxon>Bacteria</taxon>
        <taxon>Pseudomonadati</taxon>
        <taxon>Pseudomonadota</taxon>
        <taxon>Alphaproteobacteria</taxon>
        <taxon>Hyphomicrobiales</taxon>
        <taxon>Nitrobacteraceae</taxon>
        <taxon>Bradyrhizobium</taxon>
    </lineage>
</organism>
<dbReference type="Proteomes" id="UP001565471">
    <property type="component" value="Unassembled WGS sequence"/>
</dbReference>
<reference evidence="3 5" key="2">
    <citation type="submission" date="2024-07" db="EMBL/GenBank/DDBJ databases">
        <title>Genomic Encyclopedia of Type Strains, Phase V (KMG-V): Genome sequencing to study the core and pangenomes of soil and plant-associated prokaryotes.</title>
        <authorList>
            <person name="Whitman W."/>
        </authorList>
    </citation>
    <scope>NUCLEOTIDE SEQUENCE [LARGE SCALE GENOMIC DNA]</scope>
    <source>
        <strain evidence="3 5">USDA 415</strain>
    </source>
</reference>